<dbReference type="InterPro" id="IPR003021">
    <property type="entry name" value="Rad1_Rec1_Rad17"/>
</dbReference>
<comment type="similarity">
    <text evidence="2">Belongs to the rad1 family.</text>
</comment>
<dbReference type="PANTHER" id="PTHR10870">
    <property type="entry name" value="CELL CYCLE CHECKPOINT PROTEIN RAD1"/>
    <property type="match status" value="1"/>
</dbReference>
<dbReference type="GeneID" id="85356719"/>
<evidence type="ECO:0000256" key="3">
    <source>
        <dbReference type="ARBA" id="ARBA00022763"/>
    </source>
</evidence>
<evidence type="ECO:0000313" key="8">
    <source>
        <dbReference type="Proteomes" id="UP001175211"/>
    </source>
</evidence>
<feature type="compositionally biased region" description="Acidic residues" evidence="6">
    <location>
        <begin position="116"/>
        <end position="126"/>
    </location>
</feature>
<keyword evidence="5" id="KW-0539">Nucleus</keyword>
<protein>
    <submittedName>
        <fullName evidence="7">Rad1/Rec1/Rad17</fullName>
    </submittedName>
</protein>
<dbReference type="RefSeq" id="XP_060330775.1">
    <property type="nucleotide sequence ID" value="XM_060473171.1"/>
</dbReference>
<organism evidence="7 8">
    <name type="scientific">Armillaria tabescens</name>
    <name type="common">Ringless honey mushroom</name>
    <name type="synonym">Agaricus tabescens</name>
    <dbReference type="NCBI Taxonomy" id="1929756"/>
    <lineage>
        <taxon>Eukaryota</taxon>
        <taxon>Fungi</taxon>
        <taxon>Dikarya</taxon>
        <taxon>Basidiomycota</taxon>
        <taxon>Agaricomycotina</taxon>
        <taxon>Agaricomycetes</taxon>
        <taxon>Agaricomycetidae</taxon>
        <taxon>Agaricales</taxon>
        <taxon>Marasmiineae</taxon>
        <taxon>Physalacriaceae</taxon>
        <taxon>Desarmillaria</taxon>
    </lineage>
</organism>
<sequence length="257" mass="28605">MLPVLKASVHDVQYSAALLWRQLSQREATITVTKRGFITVVEEARTLLGMAYIFSNVFDEYDTQDSADDEDTDNNAFEVPLNTLIECPTIFGTAGGTNYNTAGGGRHTRCKKVGDNDDGDDGDNNDNDGGRGRIQQFFGGGSEKRTGMSYTGISTYDAEPHLELPFDLENRVLKNILKATFSEWLRDALSELDPSCEKLTEDPQRQKAKSRVGLKPMLRIQATGTFSNVLETFDCAQTISFRSNTLHTSMRFLTSQF</sequence>
<dbReference type="Pfam" id="PF02144">
    <property type="entry name" value="Rad1"/>
    <property type="match status" value="2"/>
</dbReference>
<gene>
    <name evidence="7" type="ORF">EV420DRAFT_1542659</name>
</gene>
<reference evidence="7" key="1">
    <citation type="submission" date="2023-06" db="EMBL/GenBank/DDBJ databases">
        <authorList>
            <consortium name="Lawrence Berkeley National Laboratory"/>
            <person name="Ahrendt S."/>
            <person name="Sahu N."/>
            <person name="Indic B."/>
            <person name="Wong-Bajracharya J."/>
            <person name="Merenyi Z."/>
            <person name="Ke H.-M."/>
            <person name="Monk M."/>
            <person name="Kocsube S."/>
            <person name="Drula E."/>
            <person name="Lipzen A."/>
            <person name="Balint B."/>
            <person name="Henrissat B."/>
            <person name="Andreopoulos B."/>
            <person name="Martin F.M."/>
            <person name="Harder C.B."/>
            <person name="Rigling D."/>
            <person name="Ford K.L."/>
            <person name="Foster G.D."/>
            <person name="Pangilinan J."/>
            <person name="Papanicolaou A."/>
            <person name="Barry K."/>
            <person name="LaButti K."/>
            <person name="Viragh M."/>
            <person name="Koriabine M."/>
            <person name="Yan M."/>
            <person name="Riley R."/>
            <person name="Champramary S."/>
            <person name="Plett K.L."/>
            <person name="Tsai I.J."/>
            <person name="Slot J."/>
            <person name="Sipos G."/>
            <person name="Plett J."/>
            <person name="Nagy L.G."/>
            <person name="Grigoriev I.V."/>
        </authorList>
    </citation>
    <scope>NUCLEOTIDE SEQUENCE</scope>
    <source>
        <strain evidence="7">CCBAS 213</strain>
    </source>
</reference>
<name>A0AA39KEJ4_ARMTA</name>
<keyword evidence="4" id="KW-0234">DNA repair</keyword>
<dbReference type="EMBL" id="JAUEPS010000017">
    <property type="protein sequence ID" value="KAK0458505.1"/>
    <property type="molecule type" value="Genomic_DNA"/>
</dbReference>
<evidence type="ECO:0000313" key="7">
    <source>
        <dbReference type="EMBL" id="KAK0458505.1"/>
    </source>
</evidence>
<dbReference type="Gene3D" id="3.70.10.10">
    <property type="match status" value="2"/>
</dbReference>
<proteinExistence type="inferred from homology"/>
<feature type="region of interest" description="Disordered" evidence="6">
    <location>
        <begin position="102"/>
        <end position="146"/>
    </location>
</feature>
<dbReference type="GO" id="GO:0000077">
    <property type="term" value="P:DNA damage checkpoint signaling"/>
    <property type="evidence" value="ECO:0007669"/>
    <property type="project" value="InterPro"/>
</dbReference>
<accession>A0AA39KEJ4</accession>
<keyword evidence="8" id="KW-1185">Reference proteome</keyword>
<evidence type="ECO:0000256" key="1">
    <source>
        <dbReference type="ARBA" id="ARBA00004123"/>
    </source>
</evidence>
<evidence type="ECO:0000256" key="5">
    <source>
        <dbReference type="ARBA" id="ARBA00023242"/>
    </source>
</evidence>
<keyword evidence="3" id="KW-0227">DNA damage</keyword>
<dbReference type="AlphaFoldDB" id="A0AA39KEJ4"/>
<comment type="subcellular location">
    <subcellularLocation>
        <location evidence="1">Nucleus</location>
    </subcellularLocation>
</comment>
<dbReference type="GO" id="GO:0006281">
    <property type="term" value="P:DNA repair"/>
    <property type="evidence" value="ECO:0007669"/>
    <property type="project" value="UniProtKB-KW"/>
</dbReference>
<dbReference type="GO" id="GO:0030896">
    <property type="term" value="C:checkpoint clamp complex"/>
    <property type="evidence" value="ECO:0007669"/>
    <property type="project" value="TreeGrafter"/>
</dbReference>
<dbReference type="PANTHER" id="PTHR10870:SF0">
    <property type="entry name" value="CELL CYCLE CHECKPOINT PROTEIN RAD1"/>
    <property type="match status" value="1"/>
</dbReference>
<comment type="caution">
    <text evidence="7">The sequence shown here is derived from an EMBL/GenBank/DDBJ whole genome shotgun (WGS) entry which is preliminary data.</text>
</comment>
<evidence type="ECO:0000256" key="4">
    <source>
        <dbReference type="ARBA" id="ARBA00023204"/>
    </source>
</evidence>
<evidence type="ECO:0000256" key="6">
    <source>
        <dbReference type="SAM" id="MobiDB-lite"/>
    </source>
</evidence>
<evidence type="ECO:0000256" key="2">
    <source>
        <dbReference type="ARBA" id="ARBA00010991"/>
    </source>
</evidence>
<dbReference type="Proteomes" id="UP001175211">
    <property type="component" value="Unassembled WGS sequence"/>
</dbReference>